<protein>
    <recommendedName>
        <fullName evidence="4">Prepilin-type N-terminal cleavage/methylation domain-containing protein</fullName>
    </recommendedName>
</protein>
<dbReference type="EMBL" id="CAAHFG010000004">
    <property type="protein sequence ID" value="VGO17548.1"/>
    <property type="molecule type" value="Genomic_DNA"/>
</dbReference>
<evidence type="ECO:0000313" key="2">
    <source>
        <dbReference type="EMBL" id="VGO17548.1"/>
    </source>
</evidence>
<gene>
    <name evidence="2" type="ORF">PDESU_06145</name>
</gene>
<dbReference type="Proteomes" id="UP000366872">
    <property type="component" value="Unassembled WGS sequence"/>
</dbReference>
<evidence type="ECO:0008006" key="4">
    <source>
        <dbReference type="Google" id="ProtNLM"/>
    </source>
</evidence>
<accession>A0A6C2UBL2</accession>
<keyword evidence="1" id="KW-1133">Transmembrane helix</keyword>
<name>A0A6C2UBL2_PONDE</name>
<evidence type="ECO:0000256" key="1">
    <source>
        <dbReference type="SAM" id="Phobius"/>
    </source>
</evidence>
<keyword evidence="3" id="KW-1185">Reference proteome</keyword>
<keyword evidence="1" id="KW-0472">Membrane</keyword>
<sequence>MRARRSRQGFSVVELLMASLAFAVMAITVGMVLVRAWQGWRDNTESLGVQRDARLAMVELGREIRNSKISEITGDSDGLYFTADDVRTYDLTFGKDRIATSPGVVLESWTDPVIGSNYVGIAFSLSNSRGTDVRVYSTTFFPRN</sequence>
<proteinExistence type="predicted"/>
<dbReference type="AlphaFoldDB" id="A0A6C2UBL2"/>
<evidence type="ECO:0000313" key="3">
    <source>
        <dbReference type="Proteomes" id="UP000366872"/>
    </source>
</evidence>
<reference evidence="2 3" key="1">
    <citation type="submission" date="2019-04" db="EMBL/GenBank/DDBJ databases">
        <authorList>
            <person name="Van Vliet M D."/>
        </authorList>
    </citation>
    <scope>NUCLEOTIDE SEQUENCE [LARGE SCALE GENOMIC DNA]</scope>
    <source>
        <strain evidence="2 3">F1</strain>
    </source>
</reference>
<keyword evidence="1" id="KW-0812">Transmembrane</keyword>
<organism evidence="2 3">
    <name type="scientific">Pontiella desulfatans</name>
    <dbReference type="NCBI Taxonomy" id="2750659"/>
    <lineage>
        <taxon>Bacteria</taxon>
        <taxon>Pseudomonadati</taxon>
        <taxon>Kiritimatiellota</taxon>
        <taxon>Kiritimatiellia</taxon>
        <taxon>Kiritimatiellales</taxon>
        <taxon>Pontiellaceae</taxon>
        <taxon>Pontiella</taxon>
    </lineage>
</organism>
<feature type="transmembrane region" description="Helical" evidence="1">
    <location>
        <begin position="12"/>
        <end position="37"/>
    </location>
</feature>